<keyword evidence="3" id="KW-1185">Reference proteome</keyword>
<feature type="compositionally biased region" description="Basic residues" evidence="1">
    <location>
        <begin position="249"/>
        <end position="259"/>
    </location>
</feature>
<evidence type="ECO:0000313" key="2">
    <source>
        <dbReference type="EnsemblPlants" id="AUR62034383-RA:cds"/>
    </source>
</evidence>
<feature type="compositionally biased region" description="Basic residues" evidence="1">
    <location>
        <begin position="196"/>
        <end position="208"/>
    </location>
</feature>
<feature type="region of interest" description="Disordered" evidence="1">
    <location>
        <begin position="176"/>
        <end position="214"/>
    </location>
</feature>
<sequence length="311" mass="34005">MDVDGGDVDPPDVGKFISLGDDIVDDPEFCQDSVDGVDEFGCEGSMEHMELYPSSNMCFEFGCVGNGISMENMELLNHSSPLLGSQEVVYQSPIQTVCTVQTVETLRIEVKERRKKFIAKNGVQLLPSRKYPPSEKVSTNNVITPSSVTKPSAMYEGWVEGSIQEDVEWVDLEPEITESLVDPPPPVTQQVLDPKSRKHPRGRPKGSRNKTLAELGYKKKTKAILALVDENEPGADEVVAPTLADKPMNKRRKATKKRGPAGEVAATPTSYDEKSPAEKPIPKQKGRKRKATTKRGAAGEGVASPTSSFEF</sequence>
<reference evidence="2" key="1">
    <citation type="journal article" date="2017" name="Nature">
        <title>The genome of Chenopodium quinoa.</title>
        <authorList>
            <person name="Jarvis D.E."/>
            <person name="Ho Y.S."/>
            <person name="Lightfoot D.J."/>
            <person name="Schmoeckel S.M."/>
            <person name="Li B."/>
            <person name="Borm T.J.A."/>
            <person name="Ohyanagi H."/>
            <person name="Mineta K."/>
            <person name="Michell C.T."/>
            <person name="Saber N."/>
            <person name="Kharbatia N.M."/>
            <person name="Rupper R.R."/>
            <person name="Sharp A.R."/>
            <person name="Dally N."/>
            <person name="Boughton B.A."/>
            <person name="Woo Y.H."/>
            <person name="Gao G."/>
            <person name="Schijlen E.G.W.M."/>
            <person name="Guo X."/>
            <person name="Momin A.A."/>
            <person name="Negrao S."/>
            <person name="Al-Babili S."/>
            <person name="Gehring C."/>
            <person name="Roessner U."/>
            <person name="Jung C."/>
            <person name="Murphy K."/>
            <person name="Arold S.T."/>
            <person name="Gojobori T."/>
            <person name="van der Linden C.G."/>
            <person name="van Loo E.N."/>
            <person name="Jellen E.N."/>
            <person name="Maughan P.J."/>
            <person name="Tester M."/>
        </authorList>
    </citation>
    <scope>NUCLEOTIDE SEQUENCE [LARGE SCALE GENOMIC DNA]</scope>
    <source>
        <strain evidence="2">cv. PI 614886</strain>
    </source>
</reference>
<dbReference type="EnsemblPlants" id="AUR62034383-RA">
    <property type="protein sequence ID" value="AUR62034383-RA:cds"/>
    <property type="gene ID" value="AUR62034383"/>
</dbReference>
<organism evidence="2 3">
    <name type="scientific">Chenopodium quinoa</name>
    <name type="common">Quinoa</name>
    <dbReference type="NCBI Taxonomy" id="63459"/>
    <lineage>
        <taxon>Eukaryota</taxon>
        <taxon>Viridiplantae</taxon>
        <taxon>Streptophyta</taxon>
        <taxon>Embryophyta</taxon>
        <taxon>Tracheophyta</taxon>
        <taxon>Spermatophyta</taxon>
        <taxon>Magnoliopsida</taxon>
        <taxon>eudicotyledons</taxon>
        <taxon>Gunneridae</taxon>
        <taxon>Pentapetalae</taxon>
        <taxon>Caryophyllales</taxon>
        <taxon>Chenopodiaceae</taxon>
        <taxon>Chenopodioideae</taxon>
        <taxon>Atripliceae</taxon>
        <taxon>Chenopodium</taxon>
    </lineage>
</organism>
<name>A0A803MSC4_CHEQI</name>
<evidence type="ECO:0000256" key="1">
    <source>
        <dbReference type="SAM" id="MobiDB-lite"/>
    </source>
</evidence>
<feature type="region of interest" description="Disordered" evidence="1">
    <location>
        <begin position="238"/>
        <end position="311"/>
    </location>
</feature>
<feature type="compositionally biased region" description="Basic residues" evidence="1">
    <location>
        <begin position="282"/>
        <end position="293"/>
    </location>
</feature>
<protein>
    <submittedName>
        <fullName evidence="2">Uncharacterized protein</fullName>
    </submittedName>
</protein>
<proteinExistence type="predicted"/>
<dbReference type="Gramene" id="AUR62034383-RA">
    <property type="protein sequence ID" value="AUR62034383-RA:cds"/>
    <property type="gene ID" value="AUR62034383"/>
</dbReference>
<reference evidence="2" key="2">
    <citation type="submission" date="2021-03" db="UniProtKB">
        <authorList>
            <consortium name="EnsemblPlants"/>
        </authorList>
    </citation>
    <scope>IDENTIFICATION</scope>
</reference>
<dbReference type="Proteomes" id="UP000596660">
    <property type="component" value="Unplaced"/>
</dbReference>
<evidence type="ECO:0000313" key="3">
    <source>
        <dbReference type="Proteomes" id="UP000596660"/>
    </source>
</evidence>
<feature type="compositionally biased region" description="Basic and acidic residues" evidence="1">
    <location>
        <begin position="271"/>
        <end position="281"/>
    </location>
</feature>
<dbReference type="AlphaFoldDB" id="A0A803MSC4"/>
<accession>A0A803MSC4</accession>